<evidence type="ECO:0000313" key="2">
    <source>
        <dbReference type="EMBL" id="KGR13815.1"/>
    </source>
</evidence>
<accession>A0AB34PUW5</accession>
<sequence length="106" mass="12438">MSHILQPYHKYQLLYNFELDAYFHQFCFEFAMFCLLSKLWLPFIYLCITGTNKLSAILKVFIKETLLLEFDSAVGPTDVVLQASYTKKDVILTVSNITQFKHLVLY</sequence>
<keyword evidence="1" id="KW-1133">Transmembrane helix</keyword>
<dbReference type="AlphaFoldDB" id="A0AB34PUW5"/>
<dbReference type="Proteomes" id="UP000030161">
    <property type="component" value="Unassembled WGS sequence"/>
</dbReference>
<evidence type="ECO:0000313" key="3">
    <source>
        <dbReference type="Proteomes" id="UP000030161"/>
    </source>
</evidence>
<protein>
    <submittedName>
        <fullName evidence="2">Uncharacterized protein</fullName>
    </submittedName>
</protein>
<organism evidence="2 3">
    <name type="scientific">Candida albicans P78048</name>
    <dbReference type="NCBI Taxonomy" id="1094989"/>
    <lineage>
        <taxon>Eukaryota</taxon>
        <taxon>Fungi</taxon>
        <taxon>Dikarya</taxon>
        <taxon>Ascomycota</taxon>
        <taxon>Saccharomycotina</taxon>
        <taxon>Pichiomycetes</taxon>
        <taxon>Debaryomycetaceae</taxon>
        <taxon>Candida/Lodderomyces clade</taxon>
        <taxon>Candida</taxon>
    </lineage>
</organism>
<feature type="transmembrane region" description="Helical" evidence="1">
    <location>
        <begin position="22"/>
        <end position="48"/>
    </location>
</feature>
<dbReference type="EMBL" id="AJIX01000013">
    <property type="protein sequence ID" value="KGR13815.1"/>
    <property type="molecule type" value="Genomic_DNA"/>
</dbReference>
<proteinExistence type="predicted"/>
<evidence type="ECO:0000256" key="1">
    <source>
        <dbReference type="SAM" id="Phobius"/>
    </source>
</evidence>
<name>A0AB34PUW5_CANAX</name>
<keyword evidence="1" id="KW-0472">Membrane</keyword>
<comment type="caution">
    <text evidence="2">The sequence shown here is derived from an EMBL/GenBank/DDBJ whole genome shotgun (WGS) entry which is preliminary data.</text>
</comment>
<keyword evidence="1" id="KW-0812">Transmembrane</keyword>
<reference evidence="2 3" key="1">
    <citation type="submission" date="2013-12" db="EMBL/GenBank/DDBJ databases">
        <title>The Genome Sequence of Candida albicans P78048.</title>
        <authorList>
            <consortium name="The Broad Institute Genome Sequencing Platform"/>
            <consortium name="The Broad Institute Genome Sequencing Center for Infectious Disease"/>
            <person name="Cuomo C."/>
            <person name="Bennett R."/>
            <person name="Hirakawa M."/>
            <person name="Noverr M."/>
            <person name="Mitchell A."/>
            <person name="Young S.K."/>
            <person name="Zeng Q."/>
            <person name="Gargeya S."/>
            <person name="Fitzgerald M."/>
            <person name="Abouelleil A."/>
            <person name="Alvarado L."/>
            <person name="Berlin A.M."/>
            <person name="Chapman S.B."/>
            <person name="Dewar J."/>
            <person name="Goldberg J."/>
            <person name="Griggs A."/>
            <person name="Gujja S."/>
            <person name="Hansen M."/>
            <person name="Howarth C."/>
            <person name="Imamovic A."/>
            <person name="Larimer J."/>
            <person name="McCowan C."/>
            <person name="Murphy C."/>
            <person name="Pearson M."/>
            <person name="Priest M."/>
            <person name="Roberts A."/>
            <person name="Saif S."/>
            <person name="Shea T."/>
            <person name="Sykes S."/>
            <person name="Wortman J."/>
            <person name="Nusbaum C."/>
            <person name="Birren B."/>
        </authorList>
    </citation>
    <scope>NUCLEOTIDE SEQUENCE [LARGE SCALE GENOMIC DNA]</scope>
    <source>
        <strain evidence="2 3">P78048</strain>
    </source>
</reference>
<gene>
    <name evidence="2" type="ORF">MG3_02248</name>
</gene>
<feature type="non-terminal residue" evidence="2">
    <location>
        <position position="106"/>
    </location>
</feature>